<dbReference type="Pfam" id="PF00646">
    <property type="entry name" value="F-box"/>
    <property type="match status" value="1"/>
</dbReference>
<dbReference type="PROSITE" id="PS50053">
    <property type="entry name" value="UBIQUITIN_2"/>
    <property type="match status" value="1"/>
</dbReference>
<dbReference type="InterPro" id="IPR039159">
    <property type="entry name" value="SAYSD1"/>
</dbReference>
<dbReference type="Gene3D" id="3.80.10.10">
    <property type="entry name" value="Ribonuclease Inhibitor"/>
    <property type="match status" value="1"/>
</dbReference>
<feature type="domain" description="F-box" evidence="3">
    <location>
        <begin position="11"/>
        <end position="58"/>
    </location>
</feature>
<dbReference type="CDD" id="cd22160">
    <property type="entry name" value="F-box_AtFBL13-like"/>
    <property type="match status" value="1"/>
</dbReference>
<evidence type="ECO:0000259" key="2">
    <source>
        <dbReference type="PROSITE" id="PS50053"/>
    </source>
</evidence>
<dbReference type="InterPro" id="IPR000626">
    <property type="entry name" value="Ubiquitin-like_dom"/>
</dbReference>
<name>A0ABR0MU00_GOSAR</name>
<dbReference type="CDD" id="cd17039">
    <property type="entry name" value="Ubl_ubiquitin_like"/>
    <property type="match status" value="1"/>
</dbReference>
<proteinExistence type="predicted"/>
<feature type="domain" description="Ubiquitin-like" evidence="2">
    <location>
        <begin position="324"/>
        <end position="402"/>
    </location>
</feature>
<keyword evidence="1" id="KW-0812">Transmembrane</keyword>
<evidence type="ECO:0000313" key="4">
    <source>
        <dbReference type="EMBL" id="KAK5777451.1"/>
    </source>
</evidence>
<accession>A0ABR0MU00</accession>
<evidence type="ECO:0000256" key="1">
    <source>
        <dbReference type="SAM" id="Phobius"/>
    </source>
</evidence>
<dbReference type="InterPro" id="IPR036047">
    <property type="entry name" value="F-box-like_dom_sf"/>
</dbReference>
<dbReference type="InterPro" id="IPR053781">
    <property type="entry name" value="F-box_AtFBL13-like"/>
</dbReference>
<evidence type="ECO:0000259" key="3">
    <source>
        <dbReference type="PROSITE" id="PS50181"/>
    </source>
</evidence>
<comment type="caution">
    <text evidence="4">The sequence shown here is derived from an EMBL/GenBank/DDBJ whole genome shotgun (WGS) entry which is preliminary data.</text>
</comment>
<dbReference type="Proteomes" id="UP001358586">
    <property type="component" value="Chromosome 12"/>
</dbReference>
<gene>
    <name evidence="4" type="ORF">PVK06_045418</name>
</gene>
<dbReference type="InterPro" id="IPR001810">
    <property type="entry name" value="F-box_dom"/>
</dbReference>
<dbReference type="Gene3D" id="1.20.1280.50">
    <property type="match status" value="1"/>
</dbReference>
<evidence type="ECO:0000313" key="5">
    <source>
        <dbReference type="Proteomes" id="UP001358586"/>
    </source>
</evidence>
<protein>
    <recommendedName>
        <fullName evidence="6">Ubiquitin-like domain-containing protein</fullName>
    </recommendedName>
</protein>
<dbReference type="PANTHER" id="PTHR13527:SF0">
    <property type="entry name" value="SAYSVFN DOMAIN-CONTAINING PROTEIN 1"/>
    <property type="match status" value="1"/>
</dbReference>
<dbReference type="SUPFAM" id="SSF54236">
    <property type="entry name" value="Ubiquitin-like"/>
    <property type="match status" value="1"/>
</dbReference>
<dbReference type="EMBL" id="JARKNE010000012">
    <property type="protein sequence ID" value="KAK5777451.1"/>
    <property type="molecule type" value="Genomic_DNA"/>
</dbReference>
<sequence length="529" mass="60952">MARIKTTLELEDRLSDLPDCLLHHIFGFIDFKYCIRTSVLSKRWKLLWTSLSNLYFDGCDGTRLPDFHRFVLEALFRRGRHHNKYPLNEVRLHLMWMGTHSSFLKKNIAHLESHNVRCLGISFDQNLCNFNDQDFPARFSRSQVLKTLELTRCHIRPSESDCKPTWTNLNLHECDFCPQIMFFNPFENCLHLKELRLHKCSVSGKAVLNISCPRLVNLVLTDLKMLTMIPGALEKQSCPFSRLKTLRVAGNGSSNNSYIPANVMAYFLTDYTSITPGICDDDNPKLESYVKLISLIKELRLRSDNDMRMEEIVEETNGKHEKMVEITLKIIGPARPSRLHVPSSLRVHDLRKLIAGKNRLPVENLKLISQGKVLHDREDEDDIYIQLNDGDSLIVAVKPKAPSGLDIDDDEEDLKFQLPQSTSRWKKKLYSFLLNRLKLPDILLMAIFSLSLKAWILVILWFILAHVAHKWDLGPLYILGTGFCTIFLNLGRRQPGDVSAYSIFNEDFRELPGTLNADAIDRDIRTGQF</sequence>
<dbReference type="Gene3D" id="3.10.20.90">
    <property type="entry name" value="Phosphatidylinositol 3-kinase Catalytic Subunit, Chain A, domain 1"/>
    <property type="match status" value="1"/>
</dbReference>
<dbReference type="Pfam" id="PF10260">
    <property type="entry name" value="SAYSvFN"/>
    <property type="match status" value="1"/>
</dbReference>
<keyword evidence="1" id="KW-0472">Membrane</keyword>
<dbReference type="InterPro" id="IPR029071">
    <property type="entry name" value="Ubiquitin-like_domsf"/>
</dbReference>
<dbReference type="PROSITE" id="PS50181">
    <property type="entry name" value="FBOX"/>
    <property type="match status" value="1"/>
</dbReference>
<organism evidence="4 5">
    <name type="scientific">Gossypium arboreum</name>
    <name type="common">Tree cotton</name>
    <name type="synonym">Gossypium nanking</name>
    <dbReference type="NCBI Taxonomy" id="29729"/>
    <lineage>
        <taxon>Eukaryota</taxon>
        <taxon>Viridiplantae</taxon>
        <taxon>Streptophyta</taxon>
        <taxon>Embryophyta</taxon>
        <taxon>Tracheophyta</taxon>
        <taxon>Spermatophyta</taxon>
        <taxon>Magnoliopsida</taxon>
        <taxon>eudicotyledons</taxon>
        <taxon>Gunneridae</taxon>
        <taxon>Pentapetalae</taxon>
        <taxon>rosids</taxon>
        <taxon>malvids</taxon>
        <taxon>Malvales</taxon>
        <taxon>Malvaceae</taxon>
        <taxon>Malvoideae</taxon>
        <taxon>Gossypium</taxon>
    </lineage>
</organism>
<keyword evidence="1" id="KW-1133">Transmembrane helix</keyword>
<dbReference type="SUPFAM" id="SSF81383">
    <property type="entry name" value="F-box domain"/>
    <property type="match status" value="1"/>
</dbReference>
<reference evidence="4 5" key="1">
    <citation type="submission" date="2023-03" db="EMBL/GenBank/DDBJ databases">
        <title>WGS of Gossypium arboreum.</title>
        <authorList>
            <person name="Yu D."/>
        </authorList>
    </citation>
    <scope>NUCLEOTIDE SEQUENCE [LARGE SCALE GENOMIC DNA]</scope>
    <source>
        <tissue evidence="4">Leaf</tissue>
    </source>
</reference>
<dbReference type="InterPro" id="IPR019387">
    <property type="entry name" value="SAYSvFN_dom"/>
</dbReference>
<evidence type="ECO:0008006" key="6">
    <source>
        <dbReference type="Google" id="ProtNLM"/>
    </source>
</evidence>
<dbReference type="SUPFAM" id="SSF52047">
    <property type="entry name" value="RNI-like"/>
    <property type="match status" value="1"/>
</dbReference>
<feature type="transmembrane region" description="Helical" evidence="1">
    <location>
        <begin position="442"/>
        <end position="468"/>
    </location>
</feature>
<dbReference type="InterPro" id="IPR032675">
    <property type="entry name" value="LRR_dom_sf"/>
</dbReference>
<dbReference type="PANTHER" id="PTHR13527">
    <property type="entry name" value="SAYSVFN DOMAIN-CONTAINING PROTEIN 1"/>
    <property type="match status" value="1"/>
</dbReference>
<keyword evidence="5" id="KW-1185">Reference proteome</keyword>